<keyword evidence="1" id="KW-0732">Signal</keyword>
<evidence type="ECO:0000313" key="3">
    <source>
        <dbReference type="Proteomes" id="UP000661077"/>
    </source>
</evidence>
<feature type="chain" id="PRO_5047052630" evidence="1">
    <location>
        <begin position="29"/>
        <end position="214"/>
    </location>
</feature>
<organism evidence="2 3">
    <name type="scientific">Steroidobacter gossypii</name>
    <dbReference type="NCBI Taxonomy" id="2805490"/>
    <lineage>
        <taxon>Bacteria</taxon>
        <taxon>Pseudomonadati</taxon>
        <taxon>Pseudomonadota</taxon>
        <taxon>Gammaproteobacteria</taxon>
        <taxon>Steroidobacterales</taxon>
        <taxon>Steroidobacteraceae</taxon>
        <taxon>Steroidobacter</taxon>
    </lineage>
</organism>
<name>A0ABS1X231_9GAMM</name>
<dbReference type="RefSeq" id="WP_203169407.1">
    <property type="nucleotide sequence ID" value="NZ_JAEVLS010000005.1"/>
</dbReference>
<reference evidence="2 3" key="1">
    <citation type="journal article" date="2021" name="Int. J. Syst. Evol. Microbiol.">
        <title>Steroidobacter gossypii sp. nov., isolated from soil of cotton cropping field.</title>
        <authorList>
            <person name="Huang R."/>
            <person name="Yang S."/>
            <person name="Zhen C."/>
            <person name="Liu W."/>
        </authorList>
    </citation>
    <scope>NUCLEOTIDE SEQUENCE [LARGE SCALE GENOMIC DNA]</scope>
    <source>
        <strain evidence="2 3">S1-65</strain>
    </source>
</reference>
<evidence type="ECO:0000313" key="2">
    <source>
        <dbReference type="EMBL" id="MBM0107291.1"/>
    </source>
</evidence>
<comment type="caution">
    <text evidence="2">The sequence shown here is derived from an EMBL/GenBank/DDBJ whole genome shotgun (WGS) entry which is preliminary data.</text>
</comment>
<evidence type="ECO:0000256" key="1">
    <source>
        <dbReference type="SAM" id="SignalP"/>
    </source>
</evidence>
<protein>
    <submittedName>
        <fullName evidence="2">Uncharacterized protein</fullName>
    </submittedName>
</protein>
<gene>
    <name evidence="2" type="ORF">JM946_21345</name>
</gene>
<accession>A0ABS1X231</accession>
<sequence length="214" mass="23278">MRVAASGSKASLIAAVCGGLLLPLASRAAEDSAPVQATWKTQEIRYNYTGFTTAYDCDAFESKLERILRALGAHEQTRVLAQGCFANRPTRNFFVTITTASPVTLADAPKTEANTSREKLLKRLGVASARLDETFPAEWKTIQLSRDRKLDLEPGDCELMQGLRDHVLPKLSVKIVTDRVSCIPRQLTTQTPELTVSALVALPKPDAPAGKPQS</sequence>
<dbReference type="Proteomes" id="UP000661077">
    <property type="component" value="Unassembled WGS sequence"/>
</dbReference>
<keyword evidence="3" id="KW-1185">Reference proteome</keyword>
<proteinExistence type="predicted"/>
<feature type="signal peptide" evidence="1">
    <location>
        <begin position="1"/>
        <end position="28"/>
    </location>
</feature>
<dbReference type="EMBL" id="JAEVLS010000005">
    <property type="protein sequence ID" value="MBM0107291.1"/>
    <property type="molecule type" value="Genomic_DNA"/>
</dbReference>